<comment type="caution">
    <text evidence="1">The sequence shown here is derived from an EMBL/GenBank/DDBJ whole genome shotgun (WGS) entry which is preliminary data.</text>
</comment>
<keyword evidence="2" id="KW-1185">Reference proteome</keyword>
<accession>A0ABW8UAB6</accession>
<dbReference type="InterPro" id="IPR007460">
    <property type="entry name" value="BrnT_toxin"/>
</dbReference>
<gene>
    <name evidence="1" type="ORF">ACJHVH_08345</name>
</gene>
<proteinExistence type="predicted"/>
<dbReference type="Proteomes" id="UP001624684">
    <property type="component" value="Unassembled WGS sequence"/>
</dbReference>
<sequence>MPIFEFLGIIFEWHDPKFELVNKERGYTIEEIASVFDDDYSVTVDDIGGDYGEQRLLTTGMSNQFRLITVSWVERGDTVRIITAFSPSKEQKRRYEYAKRP</sequence>
<dbReference type="RefSeq" id="WP_407069497.1">
    <property type="nucleotide sequence ID" value="NZ_JBJJXE010000016.1"/>
</dbReference>
<evidence type="ECO:0000313" key="1">
    <source>
        <dbReference type="EMBL" id="MFL1732989.1"/>
    </source>
</evidence>
<organism evidence="1 2">
    <name type="scientific">Moraxella oculi</name>
    <dbReference type="NCBI Taxonomy" id="2940516"/>
    <lineage>
        <taxon>Bacteria</taxon>
        <taxon>Pseudomonadati</taxon>
        <taxon>Pseudomonadota</taxon>
        <taxon>Gammaproteobacteria</taxon>
        <taxon>Moraxellales</taxon>
        <taxon>Moraxellaceae</taxon>
        <taxon>Moraxella</taxon>
    </lineage>
</organism>
<reference evidence="1 2" key="1">
    <citation type="submission" date="2024-11" db="EMBL/GenBank/DDBJ databases">
        <title>First Report of Moraxella oculi in Brazil in an Infectious Bovine Keratoconjunctivitis Outbreak.</title>
        <authorList>
            <person name="Carvalho C.V."/>
            <person name="Domingues R."/>
            <person name="Coutinho C."/>
            <person name="Honorio N.T.B.S."/>
            <person name="Faza D.R.L.R."/>
            <person name="Carvalho W.A."/>
            <person name="Machado A.B.F."/>
            <person name="Martins M.F."/>
            <person name="Gaspar E.B."/>
        </authorList>
    </citation>
    <scope>NUCLEOTIDE SEQUENCE [LARGE SCALE GENOMIC DNA]</scope>
    <source>
        <strain evidence="1 2">2117LE</strain>
    </source>
</reference>
<protein>
    <submittedName>
        <fullName evidence="1">BrnT family toxin</fullName>
    </submittedName>
</protein>
<evidence type="ECO:0000313" key="2">
    <source>
        <dbReference type="Proteomes" id="UP001624684"/>
    </source>
</evidence>
<dbReference type="Gene3D" id="3.10.450.530">
    <property type="entry name" value="Ribonuclease toxin, BrnT, of type II toxin-antitoxin system"/>
    <property type="match status" value="1"/>
</dbReference>
<dbReference type="EMBL" id="JBJJXE010000016">
    <property type="protein sequence ID" value="MFL1732989.1"/>
    <property type="molecule type" value="Genomic_DNA"/>
</dbReference>
<name>A0ABW8UAB6_9GAMM</name>
<dbReference type="InterPro" id="IPR038573">
    <property type="entry name" value="BrnT_sf"/>
</dbReference>
<dbReference type="Pfam" id="PF04365">
    <property type="entry name" value="BrnT_toxin"/>
    <property type="match status" value="1"/>
</dbReference>